<evidence type="ECO:0000313" key="4">
    <source>
        <dbReference type="Proteomes" id="UP000694865"/>
    </source>
</evidence>
<feature type="transmembrane region" description="Helical" evidence="3">
    <location>
        <begin position="1051"/>
        <end position="1073"/>
    </location>
</feature>
<name>A0ABM0GU03_SACKO</name>
<feature type="repeat" description="LDL-receptor class B" evidence="1">
    <location>
        <begin position="129"/>
        <end position="171"/>
    </location>
</feature>
<dbReference type="PANTHER" id="PTHR46513:SF13">
    <property type="entry name" value="EGF-LIKE DOMAIN-CONTAINING PROTEIN"/>
    <property type="match status" value="1"/>
</dbReference>
<evidence type="ECO:0000256" key="1">
    <source>
        <dbReference type="PROSITE-ProRule" id="PRU00461"/>
    </source>
</evidence>
<proteinExistence type="predicted"/>
<accession>A0ABM0GU03</accession>
<keyword evidence="3" id="KW-0472">Membrane</keyword>
<evidence type="ECO:0000256" key="3">
    <source>
        <dbReference type="SAM" id="Phobius"/>
    </source>
</evidence>
<dbReference type="Pfam" id="PF14670">
    <property type="entry name" value="FXa_inhibition"/>
    <property type="match status" value="1"/>
</dbReference>
<dbReference type="Gene3D" id="2.120.10.30">
    <property type="entry name" value="TolB, C-terminal domain"/>
    <property type="match status" value="4"/>
</dbReference>
<gene>
    <name evidence="5" type="primary">LOC100378828</name>
</gene>
<dbReference type="GeneID" id="100378828"/>
<dbReference type="PROSITE" id="PS51120">
    <property type="entry name" value="LDLRB"/>
    <property type="match status" value="5"/>
</dbReference>
<feature type="repeat" description="LDL-receptor class B" evidence="1">
    <location>
        <begin position="451"/>
        <end position="493"/>
    </location>
</feature>
<dbReference type="PANTHER" id="PTHR46513">
    <property type="entry name" value="VITELLOGENIN RECEPTOR-LIKE PROTEIN-RELATED-RELATED"/>
    <property type="match status" value="1"/>
</dbReference>
<organism evidence="4 5">
    <name type="scientific">Saccoglossus kowalevskii</name>
    <name type="common">Acorn worm</name>
    <dbReference type="NCBI Taxonomy" id="10224"/>
    <lineage>
        <taxon>Eukaryota</taxon>
        <taxon>Metazoa</taxon>
        <taxon>Hemichordata</taxon>
        <taxon>Enteropneusta</taxon>
        <taxon>Harrimaniidae</taxon>
        <taxon>Saccoglossus</taxon>
    </lineage>
</organism>
<dbReference type="InterPro" id="IPR000033">
    <property type="entry name" value="LDLR_classB_rpt"/>
</dbReference>
<feature type="repeat" description="LDL-receptor class B" evidence="1">
    <location>
        <begin position="172"/>
        <end position="221"/>
    </location>
</feature>
<sequence>MPYIGEADISYFVEEDSEGSFSQSTNTGLLWLSVDTPISSSSVSGVRFSRGPGQAIYDNVTSPPTTLISGTSVKVSINYDYEDQLLFWTETTTRSVYRTELQSGNYVSTPIYSGTSSQAEGLAVDWVSKNVYWTDAAYNWIMVSEYSGAYAHQLVLTDIDRPRGIAVHPSRGLLFWSDVGTSPRIEMANLDGTGRQILVSKERNGVQSIKSPNGITIDYNSNRLYWVDQGLKSIKSISWNGVNYIISMILTEINFVFPFDITLDENYFFVSDHLSGVVWIISRSNTSNRRAISAGSNTGTLGITYYSPLRQAHMTSTCSDNNGLCDQMCVGVASGRTCLCAKDHVLNADGRTCDRNTHMITGHQLLFAIANGVYKLPVNFGHSQQSQNITQIIYNMNVFTMDYVYEYDMLYAYDDNSKSIVRTDLREGTTRTAIITGVNNIQGITIDWLANNIYYSDSENIAIYVCTTDGRFCSPIISDNIQQPRGIAVHPEKKYLFWADSGSVPRIERSGLSGRQRKNLASAGLVRPTSVTIDFSKQRVYWVDSGQFVVFSSDYDGNGKQSVYGANSDVAGIAIFQDHLYWTQPRHNAIGQKDLVNNNYVNAVFAWASPTTIIAYDATKQKQSPGPCDMDNGGCAEICIPSTGGAECLCGQKANTTCTQVLRCPVYLRHGSISEACDNTQGNNCPFQCDNEFSATLQRDLRCLDTGEWDADMNTLCRLDIDMEHFMLVADSLLATIFHLSLSSTHYEYAVLPITGMSNPVAVDYDPLDEKVYWTDVNLHTINRAAVDGSDKEVIAEGVQEYERFDYDNACRSHDALVYDTPHIYWSDWGTLPKIEQSDLDGGDRMILVSDGLGWPNSLALDVTDDRLYWCDALVDKIEYYNFKTGSRHLLLQLSGTPHPFGIAVVDRNIYWTDWTKRQLQRADKHTGLNIGGVGYAIFEKPMGVHTFKKQISSTLPATTARTTTATRTTTITSTTQTSSPTPEASLGLKTDALIPSKPISNAPPTYIIRTALAKQTTLTWNQSMPTSASNFTSGIVTDYNQWNLSTISGIVTGVVIFIVLIVVLTLVLITVYRRRRIQRPNIINTGFFQEREHFMKYSTDLDGVEVVPSAPPAPPIAVTRDSALDSLEHIYLTPQNAPERQISDSSIYNTIPDY</sequence>
<feature type="region of interest" description="Disordered" evidence="2">
    <location>
        <begin position="959"/>
        <end position="985"/>
    </location>
</feature>
<protein>
    <submittedName>
        <fullName evidence="5">Low-density lipoprotein receptor-related protein 4-like</fullName>
    </submittedName>
</protein>
<keyword evidence="3" id="KW-1133">Transmembrane helix</keyword>
<dbReference type="InterPro" id="IPR011042">
    <property type="entry name" value="6-blade_b-propeller_TolB-like"/>
</dbReference>
<dbReference type="SMART" id="SM00135">
    <property type="entry name" value="LY"/>
    <property type="match status" value="11"/>
</dbReference>
<dbReference type="Pfam" id="PF00058">
    <property type="entry name" value="Ldl_recept_b"/>
    <property type="match status" value="2"/>
</dbReference>
<keyword evidence="3" id="KW-0812">Transmembrane</keyword>
<evidence type="ECO:0000313" key="5">
    <source>
        <dbReference type="RefSeq" id="XP_002737326.1"/>
    </source>
</evidence>
<reference evidence="5" key="1">
    <citation type="submission" date="2025-08" db="UniProtKB">
        <authorList>
            <consortium name="RefSeq"/>
        </authorList>
    </citation>
    <scope>IDENTIFICATION</scope>
    <source>
        <tissue evidence="5">Testes</tissue>
    </source>
</reference>
<feature type="repeat" description="LDL-receptor class B" evidence="1">
    <location>
        <begin position="494"/>
        <end position="537"/>
    </location>
</feature>
<dbReference type="Proteomes" id="UP000694865">
    <property type="component" value="Unplaced"/>
</dbReference>
<dbReference type="SUPFAM" id="SSF57196">
    <property type="entry name" value="EGF/Laminin"/>
    <property type="match status" value="1"/>
</dbReference>
<feature type="repeat" description="LDL-receptor class B" evidence="1">
    <location>
        <begin position="822"/>
        <end position="865"/>
    </location>
</feature>
<dbReference type="SUPFAM" id="SSF63825">
    <property type="entry name" value="YWTD domain"/>
    <property type="match status" value="3"/>
</dbReference>
<evidence type="ECO:0000256" key="2">
    <source>
        <dbReference type="SAM" id="MobiDB-lite"/>
    </source>
</evidence>
<dbReference type="RefSeq" id="XP_002737326.1">
    <property type="nucleotide sequence ID" value="XM_002737280.2"/>
</dbReference>
<feature type="compositionally biased region" description="Low complexity" evidence="2">
    <location>
        <begin position="959"/>
        <end position="983"/>
    </location>
</feature>
<keyword evidence="4" id="KW-1185">Reference proteome</keyword>
<dbReference type="InterPro" id="IPR050778">
    <property type="entry name" value="Cueball_EGF_LRP_Nidogen"/>
</dbReference>